<dbReference type="GO" id="GO:0005886">
    <property type="term" value="C:plasma membrane"/>
    <property type="evidence" value="ECO:0007669"/>
    <property type="project" value="UniProtKB-SubCell"/>
</dbReference>
<keyword evidence="4 6" id="KW-1133">Transmembrane helix</keyword>
<reference evidence="8 9" key="1">
    <citation type="submission" date="2018-12" db="EMBL/GenBank/DDBJ databases">
        <authorList>
            <person name="Yu L."/>
        </authorList>
    </citation>
    <scope>NUCLEOTIDE SEQUENCE [LARGE SCALE GENOMIC DNA]</scope>
    <source>
        <strain evidence="8 9">S5H2222</strain>
    </source>
</reference>
<dbReference type="PANTHER" id="PTHR30294">
    <property type="entry name" value="MEMBRANE COMPONENT OF ABC TRANSPORTER YHHJ-RELATED"/>
    <property type="match status" value="1"/>
</dbReference>
<dbReference type="InterPro" id="IPR013525">
    <property type="entry name" value="ABC2_TM"/>
</dbReference>
<feature type="domain" description="ABC-2 type transporter transmembrane" evidence="7">
    <location>
        <begin position="19"/>
        <end position="384"/>
    </location>
</feature>
<dbReference type="Pfam" id="PF12698">
    <property type="entry name" value="ABC2_membrane_3"/>
    <property type="match status" value="1"/>
</dbReference>
<evidence type="ECO:0000259" key="7">
    <source>
        <dbReference type="Pfam" id="PF12698"/>
    </source>
</evidence>
<name>A0A3S0HPX2_9BACI</name>
<keyword evidence="9" id="KW-1185">Reference proteome</keyword>
<dbReference type="OrthoDB" id="9768837at2"/>
<feature type="transmembrane region" description="Helical" evidence="6">
    <location>
        <begin position="310"/>
        <end position="329"/>
    </location>
</feature>
<feature type="transmembrane region" description="Helical" evidence="6">
    <location>
        <begin position="230"/>
        <end position="252"/>
    </location>
</feature>
<dbReference type="EMBL" id="RXNR01000003">
    <property type="protein sequence ID" value="RTQ96050.1"/>
    <property type="molecule type" value="Genomic_DNA"/>
</dbReference>
<protein>
    <submittedName>
        <fullName evidence="8">ABC transporter permease</fullName>
    </submittedName>
</protein>
<keyword evidence="5 6" id="KW-0472">Membrane</keyword>
<evidence type="ECO:0000313" key="9">
    <source>
        <dbReference type="Proteomes" id="UP000276349"/>
    </source>
</evidence>
<comment type="caution">
    <text evidence="8">The sequence shown here is derived from an EMBL/GenBank/DDBJ whole genome shotgun (WGS) entry which is preliminary data.</text>
</comment>
<feature type="transmembrane region" description="Helical" evidence="6">
    <location>
        <begin position="21"/>
        <end position="39"/>
    </location>
</feature>
<dbReference type="InterPro" id="IPR051449">
    <property type="entry name" value="ABC-2_transporter_component"/>
</dbReference>
<dbReference type="AlphaFoldDB" id="A0A3S0HPX2"/>
<evidence type="ECO:0000256" key="5">
    <source>
        <dbReference type="ARBA" id="ARBA00023136"/>
    </source>
</evidence>
<evidence type="ECO:0000256" key="2">
    <source>
        <dbReference type="ARBA" id="ARBA00022475"/>
    </source>
</evidence>
<keyword evidence="3 6" id="KW-0812">Transmembrane</keyword>
<feature type="transmembrane region" description="Helical" evidence="6">
    <location>
        <begin position="272"/>
        <end position="298"/>
    </location>
</feature>
<accession>A0A3S0HPX2</accession>
<organism evidence="8 9">
    <name type="scientific">Lysinibacillus telephonicus</name>
    <dbReference type="NCBI Taxonomy" id="1714840"/>
    <lineage>
        <taxon>Bacteria</taxon>
        <taxon>Bacillati</taxon>
        <taxon>Bacillota</taxon>
        <taxon>Bacilli</taxon>
        <taxon>Bacillales</taxon>
        <taxon>Bacillaceae</taxon>
        <taxon>Lysinibacillus</taxon>
    </lineage>
</organism>
<dbReference type="Proteomes" id="UP000276349">
    <property type="component" value="Unassembled WGS sequence"/>
</dbReference>
<feature type="transmembrane region" description="Helical" evidence="6">
    <location>
        <begin position="335"/>
        <end position="354"/>
    </location>
</feature>
<feature type="transmembrane region" description="Helical" evidence="6">
    <location>
        <begin position="180"/>
        <end position="201"/>
    </location>
</feature>
<evidence type="ECO:0000313" key="8">
    <source>
        <dbReference type="EMBL" id="RTQ96050.1"/>
    </source>
</evidence>
<evidence type="ECO:0000256" key="3">
    <source>
        <dbReference type="ARBA" id="ARBA00022692"/>
    </source>
</evidence>
<evidence type="ECO:0000256" key="4">
    <source>
        <dbReference type="ARBA" id="ARBA00022989"/>
    </source>
</evidence>
<evidence type="ECO:0000256" key="6">
    <source>
        <dbReference type="SAM" id="Phobius"/>
    </source>
</evidence>
<evidence type="ECO:0000256" key="1">
    <source>
        <dbReference type="ARBA" id="ARBA00004651"/>
    </source>
</evidence>
<proteinExistence type="predicted"/>
<comment type="subcellular location">
    <subcellularLocation>
        <location evidence="1">Cell membrane</location>
        <topology evidence="1">Multi-pass membrane protein</topology>
    </subcellularLocation>
</comment>
<dbReference type="PANTHER" id="PTHR30294:SF29">
    <property type="entry name" value="MULTIDRUG ABC TRANSPORTER PERMEASE YBHS-RELATED"/>
    <property type="match status" value="1"/>
</dbReference>
<sequence length="411" mass="46191">MNKLWILIKSLYKQKLRQKSFILMTLLYIAVIAVVMYWSEIKSIFINDEALQVALINETTIELDSIFSSNNDIAFTYPSESENIYKQLEQEELDAVVKISEENKNLKANIITYTPLKLTDQSTISSLIDYASKIYGIQQLEITAKEAEHLLDTEPIIINTNLNEDLADGKSEDEKQSGLWASYFVGIVIYFFLMTFLSMITTDVASEKGSRALEMLLVSVKPGIHFQSKLIGVFLIALTQFAIIFGVIYGFLRFTDGGAKWEIVKSFVNEISYSYVLYVIVFLLLTIFLYLIMGALFGSLVSKVEEASQVMTPAILVMLVGFYVMISGIGNPDTMLIKVFSYIPFTSGMVMPMRIGATDISTIEPIISLSILFITVVVAYVISLSFYKRSVLTYSTGGIIQKIKTVFKVTT</sequence>
<dbReference type="GO" id="GO:0140359">
    <property type="term" value="F:ABC-type transporter activity"/>
    <property type="evidence" value="ECO:0007669"/>
    <property type="project" value="InterPro"/>
</dbReference>
<dbReference type="RefSeq" id="WP_126292524.1">
    <property type="nucleotide sequence ID" value="NZ_CP155468.1"/>
</dbReference>
<keyword evidence="2" id="KW-1003">Cell membrane</keyword>
<gene>
    <name evidence="8" type="ORF">EKG35_01395</name>
</gene>
<feature type="transmembrane region" description="Helical" evidence="6">
    <location>
        <begin position="366"/>
        <end position="387"/>
    </location>
</feature>